<dbReference type="InterPro" id="IPR001647">
    <property type="entry name" value="HTH_TetR"/>
</dbReference>
<dbReference type="STRING" id="426128.SAMN05660297_02151"/>
<keyword evidence="1 2" id="KW-0238">DNA-binding</keyword>
<dbReference type="SUPFAM" id="SSF46689">
    <property type="entry name" value="Homeodomain-like"/>
    <property type="match status" value="1"/>
</dbReference>
<gene>
    <name evidence="4" type="ORF">SAMN05660297_02151</name>
</gene>
<dbReference type="PANTHER" id="PTHR43479:SF11">
    <property type="entry name" value="ACREF_ENVCD OPERON REPRESSOR-RELATED"/>
    <property type="match status" value="1"/>
</dbReference>
<protein>
    <submittedName>
        <fullName evidence="4">Transcriptional regulator, TetR family</fullName>
    </submittedName>
</protein>
<organism evidence="4 5">
    <name type="scientific">Natronincola peptidivorans</name>
    <dbReference type="NCBI Taxonomy" id="426128"/>
    <lineage>
        <taxon>Bacteria</taxon>
        <taxon>Bacillati</taxon>
        <taxon>Bacillota</taxon>
        <taxon>Clostridia</taxon>
        <taxon>Peptostreptococcales</taxon>
        <taxon>Natronincolaceae</taxon>
        <taxon>Natronincola</taxon>
    </lineage>
</organism>
<dbReference type="AlphaFoldDB" id="A0A1I0DR92"/>
<dbReference type="RefSeq" id="WP_090443532.1">
    <property type="nucleotide sequence ID" value="NZ_FOHU01000008.1"/>
</dbReference>
<evidence type="ECO:0000256" key="2">
    <source>
        <dbReference type="PROSITE-ProRule" id="PRU00335"/>
    </source>
</evidence>
<dbReference type="Gene3D" id="1.10.357.10">
    <property type="entry name" value="Tetracycline Repressor, domain 2"/>
    <property type="match status" value="1"/>
</dbReference>
<evidence type="ECO:0000313" key="4">
    <source>
        <dbReference type="EMBL" id="SET35103.1"/>
    </source>
</evidence>
<feature type="domain" description="HTH tetR-type" evidence="3">
    <location>
        <begin position="8"/>
        <end position="68"/>
    </location>
</feature>
<dbReference type="Proteomes" id="UP000199568">
    <property type="component" value="Unassembled WGS sequence"/>
</dbReference>
<evidence type="ECO:0000259" key="3">
    <source>
        <dbReference type="PROSITE" id="PS50977"/>
    </source>
</evidence>
<accession>A0A1I0DR92</accession>
<evidence type="ECO:0000256" key="1">
    <source>
        <dbReference type="ARBA" id="ARBA00023125"/>
    </source>
</evidence>
<evidence type="ECO:0000313" key="5">
    <source>
        <dbReference type="Proteomes" id="UP000199568"/>
    </source>
</evidence>
<dbReference type="OrthoDB" id="9814200at2"/>
<sequence>MIKSTGSDDRKKAFLQTALELFYQKGYEHTKITDICEKMDVTKGAFYHYFDSKEDVIIALGKAFTERGTKIINEVFKRDDLTTVEKFNKALVSVNEYKIREREWRLKFKTAIETDENLKLQHIVTNSLKMEVSGLYEELIDMGVKEGVFGDPVNSSELAEFFLNTIFSLNVEVDKLEKELYDKEKKSDYQSILNKLETKLRFHEVMLKRIFQLQEGEFDLITPYFLRVKGGE</sequence>
<dbReference type="Pfam" id="PF00440">
    <property type="entry name" value="TetR_N"/>
    <property type="match status" value="1"/>
</dbReference>
<dbReference type="PANTHER" id="PTHR43479">
    <property type="entry name" value="ACREF/ENVCD OPERON REPRESSOR-RELATED"/>
    <property type="match status" value="1"/>
</dbReference>
<keyword evidence="5" id="KW-1185">Reference proteome</keyword>
<dbReference type="InterPro" id="IPR009057">
    <property type="entry name" value="Homeodomain-like_sf"/>
</dbReference>
<dbReference type="GO" id="GO:0003677">
    <property type="term" value="F:DNA binding"/>
    <property type="evidence" value="ECO:0007669"/>
    <property type="project" value="UniProtKB-UniRule"/>
</dbReference>
<feature type="DNA-binding region" description="H-T-H motif" evidence="2">
    <location>
        <begin position="31"/>
        <end position="50"/>
    </location>
</feature>
<proteinExistence type="predicted"/>
<name>A0A1I0DR92_9FIRM</name>
<dbReference type="InterPro" id="IPR050624">
    <property type="entry name" value="HTH-type_Tx_Regulator"/>
</dbReference>
<dbReference type="PRINTS" id="PR00455">
    <property type="entry name" value="HTHTETR"/>
</dbReference>
<dbReference type="PROSITE" id="PS50977">
    <property type="entry name" value="HTH_TETR_2"/>
    <property type="match status" value="1"/>
</dbReference>
<dbReference type="EMBL" id="FOHU01000008">
    <property type="protein sequence ID" value="SET35103.1"/>
    <property type="molecule type" value="Genomic_DNA"/>
</dbReference>
<reference evidence="4 5" key="1">
    <citation type="submission" date="2016-10" db="EMBL/GenBank/DDBJ databases">
        <authorList>
            <person name="de Groot N.N."/>
        </authorList>
    </citation>
    <scope>NUCLEOTIDE SEQUENCE [LARGE SCALE GENOMIC DNA]</scope>
    <source>
        <strain evidence="4 5">DSM 18979</strain>
    </source>
</reference>